<gene>
    <name evidence="1" type="ORF">AYI69_g843</name>
</gene>
<reference evidence="2" key="1">
    <citation type="submission" date="2017-01" db="EMBL/GenBank/DDBJ databases">
        <authorList>
            <person name="Wang Y."/>
            <person name="White M."/>
            <person name="Kvist S."/>
            <person name="Moncalvo J.-M."/>
        </authorList>
    </citation>
    <scope>NUCLEOTIDE SEQUENCE [LARGE SCALE GENOMIC DNA]</scope>
    <source>
        <strain evidence="2">ID-206-W2</strain>
    </source>
</reference>
<dbReference type="AlphaFoldDB" id="A0A1R1YRX7"/>
<protein>
    <submittedName>
        <fullName evidence="1">Uncharacterized protein</fullName>
    </submittedName>
</protein>
<dbReference type="EMBL" id="LSSM01000226">
    <property type="protein sequence ID" value="OMJ29642.1"/>
    <property type="molecule type" value="Genomic_DNA"/>
</dbReference>
<proteinExistence type="predicted"/>
<keyword evidence="2" id="KW-1185">Reference proteome</keyword>
<comment type="caution">
    <text evidence="1">The sequence shown here is derived from an EMBL/GenBank/DDBJ whole genome shotgun (WGS) entry which is preliminary data.</text>
</comment>
<evidence type="ECO:0000313" key="1">
    <source>
        <dbReference type="EMBL" id="OMJ29642.1"/>
    </source>
</evidence>
<organism evidence="1 2">
    <name type="scientific">Smittium culicis</name>
    <dbReference type="NCBI Taxonomy" id="133412"/>
    <lineage>
        <taxon>Eukaryota</taxon>
        <taxon>Fungi</taxon>
        <taxon>Fungi incertae sedis</taxon>
        <taxon>Zoopagomycota</taxon>
        <taxon>Kickxellomycotina</taxon>
        <taxon>Harpellomycetes</taxon>
        <taxon>Harpellales</taxon>
        <taxon>Legeriomycetaceae</taxon>
        <taxon>Smittium</taxon>
    </lineage>
</organism>
<sequence>MSLDSPAPGSRSSDTEIRPKVEFFAEGGLDSGSAFQGSLLRNLTPSHEINESHQGDTTLISWILQPYFHSTRKRWRTTPCTRPPEAQTSCGGSKLQDGDYGFHFPKDPQEGLIHILGSSRYIHTHYFIQELQKLSPPPL</sequence>
<dbReference type="Proteomes" id="UP000187429">
    <property type="component" value="Unassembled WGS sequence"/>
</dbReference>
<accession>A0A1R1YRX7</accession>
<evidence type="ECO:0000313" key="2">
    <source>
        <dbReference type="Proteomes" id="UP000187429"/>
    </source>
</evidence>
<name>A0A1R1YRX7_9FUNG</name>